<accession>A0A9N8IYC7</accession>
<name>A0A9N8IYC7_9FLAO</name>
<proteinExistence type="predicted"/>
<comment type="caution">
    <text evidence="1">The sequence shown here is derived from an EMBL/GenBank/DDBJ whole genome shotgun (WGS) entry which is preliminary data.</text>
</comment>
<dbReference type="Proteomes" id="UP000533639">
    <property type="component" value="Unassembled WGS sequence"/>
</dbReference>
<dbReference type="EMBL" id="CAIJDE010000017">
    <property type="protein sequence ID" value="CAC9972640.1"/>
    <property type="molecule type" value="Genomic_DNA"/>
</dbReference>
<dbReference type="AlphaFoldDB" id="A0A9N8IYC7"/>
<organism evidence="1 2">
    <name type="scientific">Flavobacterium panici</name>
    <dbReference type="NCBI Taxonomy" id="2654843"/>
    <lineage>
        <taxon>Bacteria</taxon>
        <taxon>Pseudomonadati</taxon>
        <taxon>Bacteroidota</taxon>
        <taxon>Flavobacteriia</taxon>
        <taxon>Flavobacteriales</taxon>
        <taxon>Flavobacteriaceae</taxon>
        <taxon>Flavobacterium</taxon>
    </lineage>
</organism>
<sequence length="136" mass="16046">MTKEEAIEELMYQSAHHENIESERWENGFLGQLRPFRRVLHEENYHLIMQALKVLGPELEKDFVDKRIISCVWGICHYGRMWALYPQGMLQGNNLITKEQVEQIDQWLIDISYAASCLLEGAVEEAFWNYNGENKQ</sequence>
<evidence type="ECO:0000313" key="2">
    <source>
        <dbReference type="Proteomes" id="UP000533639"/>
    </source>
</evidence>
<evidence type="ECO:0000313" key="1">
    <source>
        <dbReference type="EMBL" id="CAC9972640.1"/>
    </source>
</evidence>
<keyword evidence="2" id="KW-1185">Reference proteome</keyword>
<dbReference type="RefSeq" id="WP_180856261.1">
    <property type="nucleotide sequence ID" value="NZ_CAIJDE010000017.1"/>
</dbReference>
<reference evidence="1 2" key="1">
    <citation type="submission" date="2020-06" db="EMBL/GenBank/DDBJ databases">
        <authorList>
            <person name="Criscuolo A."/>
        </authorList>
    </citation>
    <scope>NUCLEOTIDE SEQUENCE [LARGE SCALE GENOMIC DNA]</scope>
    <source>
        <strain evidence="1">PXU-55</strain>
    </source>
</reference>
<gene>
    <name evidence="1" type="ORF">FLAPXU55_00316</name>
</gene>
<protein>
    <submittedName>
        <fullName evidence="1">Uncharacterized protein</fullName>
    </submittedName>
</protein>